<dbReference type="GO" id="GO:0051537">
    <property type="term" value="F:2 iron, 2 sulfur cluster binding"/>
    <property type="evidence" value="ECO:0007669"/>
    <property type="project" value="UniProtKB-KW"/>
</dbReference>
<reference evidence="7" key="1">
    <citation type="submission" date="2021-05" db="EMBL/GenBank/DDBJ databases">
        <title>Genome of Sphingobium sp. strain.</title>
        <authorList>
            <person name="Fan R."/>
        </authorList>
    </citation>
    <scope>NUCLEOTIDE SEQUENCE</scope>
    <source>
        <strain evidence="7">H33</strain>
    </source>
</reference>
<dbReference type="GO" id="GO:0046872">
    <property type="term" value="F:metal ion binding"/>
    <property type="evidence" value="ECO:0007669"/>
    <property type="project" value="UniProtKB-KW"/>
</dbReference>
<evidence type="ECO:0000313" key="7">
    <source>
        <dbReference type="EMBL" id="MBT2187949.1"/>
    </source>
</evidence>
<dbReference type="SUPFAM" id="SSF50022">
    <property type="entry name" value="ISP domain"/>
    <property type="match status" value="1"/>
</dbReference>
<dbReference type="InterPro" id="IPR017941">
    <property type="entry name" value="Rieske_2Fe-2S"/>
</dbReference>
<dbReference type="EMBL" id="JAHGAW010000008">
    <property type="protein sequence ID" value="MBT2187949.1"/>
    <property type="molecule type" value="Genomic_DNA"/>
</dbReference>
<dbReference type="InterPro" id="IPR036922">
    <property type="entry name" value="Rieske_2Fe-2S_sf"/>
</dbReference>
<dbReference type="SUPFAM" id="SSF55961">
    <property type="entry name" value="Bet v1-like"/>
    <property type="match status" value="1"/>
</dbReference>
<dbReference type="InterPro" id="IPR050584">
    <property type="entry name" value="Cholesterol_7-desaturase"/>
</dbReference>
<dbReference type="Pfam" id="PF19112">
    <property type="entry name" value="VanA_C"/>
    <property type="match status" value="1"/>
</dbReference>
<keyword evidence="5" id="KW-0411">Iron-sulfur</keyword>
<accession>A0A9X1IS37</accession>
<gene>
    <name evidence="7" type="ORF">KK488_13425</name>
</gene>
<dbReference type="PANTHER" id="PTHR21266">
    <property type="entry name" value="IRON-SULFUR DOMAIN CONTAINING PROTEIN"/>
    <property type="match status" value="1"/>
</dbReference>
<dbReference type="PROSITE" id="PS51296">
    <property type="entry name" value="RIESKE"/>
    <property type="match status" value="1"/>
</dbReference>
<evidence type="ECO:0000256" key="3">
    <source>
        <dbReference type="ARBA" id="ARBA00023002"/>
    </source>
</evidence>
<feature type="domain" description="Rieske" evidence="6">
    <location>
        <begin position="15"/>
        <end position="116"/>
    </location>
</feature>
<dbReference type="InterPro" id="IPR044043">
    <property type="entry name" value="VanA_C_cat"/>
</dbReference>
<proteinExistence type="predicted"/>
<evidence type="ECO:0000256" key="2">
    <source>
        <dbReference type="ARBA" id="ARBA00022723"/>
    </source>
</evidence>
<dbReference type="PANTHER" id="PTHR21266:SF60">
    <property type="entry name" value="3-KETOSTEROID-9-ALPHA-MONOOXYGENASE, OXYGENASE COMPONENT"/>
    <property type="match status" value="1"/>
</dbReference>
<evidence type="ECO:0000313" key="8">
    <source>
        <dbReference type="Proteomes" id="UP001138757"/>
    </source>
</evidence>
<name>A0A9X1IS37_9SPHN</name>
<dbReference type="Gene3D" id="2.102.10.10">
    <property type="entry name" value="Rieske [2Fe-2S] iron-sulphur domain"/>
    <property type="match status" value="1"/>
</dbReference>
<keyword evidence="4" id="KW-0408">Iron</keyword>
<protein>
    <submittedName>
        <fullName evidence="7">Rieske 2Fe-2S domain-containing protein</fullName>
    </submittedName>
</protein>
<dbReference type="Pfam" id="PF00355">
    <property type="entry name" value="Rieske"/>
    <property type="match status" value="1"/>
</dbReference>
<keyword evidence="3" id="KW-0560">Oxidoreductase</keyword>
<keyword evidence="8" id="KW-1185">Reference proteome</keyword>
<keyword evidence="2" id="KW-0479">Metal-binding</keyword>
<evidence type="ECO:0000256" key="4">
    <source>
        <dbReference type="ARBA" id="ARBA00023004"/>
    </source>
</evidence>
<dbReference type="Proteomes" id="UP001138757">
    <property type="component" value="Unassembled WGS sequence"/>
</dbReference>
<keyword evidence="1" id="KW-0001">2Fe-2S</keyword>
<dbReference type="GO" id="GO:0016491">
    <property type="term" value="F:oxidoreductase activity"/>
    <property type="evidence" value="ECO:0007669"/>
    <property type="project" value="UniProtKB-KW"/>
</dbReference>
<dbReference type="RefSeq" id="WP_214624195.1">
    <property type="nucleotide sequence ID" value="NZ_JAHGAW010000008.1"/>
</dbReference>
<sequence length="354" mass="39783">MYPFTPGSYAPRNGWYVAAFAEEIGEALLSRWILNQPVVMYRTADGTAVALEGRCPHRHFPFGESKRIGDTIQCGYHGITFDAAGKCTFVPSQTTIPGVYSIKRYPLVERGLWAWIWPGDPARADEALIPTLDEIGYTLPGMIPNAFYAMHVKGRYQLLNDNLLDLTHLGYLHGTSIGTPDDAATPEVRDLNERRLSSRRTMLDTPQPPLHMENTDYRGPIDRISGMDFFFPGFHSGIGEQRYPRSHPQAGQIINTSRVWHAVTPATRMTCNYFFAMSATTQERLDRAKITLKPVLDEDSFATEAIEKIIQTMDELPPELMLKSDVTAVQGRRILQAMMDRETLEREGLDAATA</sequence>
<evidence type="ECO:0000256" key="5">
    <source>
        <dbReference type="ARBA" id="ARBA00023014"/>
    </source>
</evidence>
<comment type="caution">
    <text evidence="7">The sequence shown here is derived from an EMBL/GenBank/DDBJ whole genome shotgun (WGS) entry which is preliminary data.</text>
</comment>
<evidence type="ECO:0000256" key="1">
    <source>
        <dbReference type="ARBA" id="ARBA00022714"/>
    </source>
</evidence>
<dbReference type="Gene3D" id="3.90.380.10">
    <property type="entry name" value="Naphthalene 1,2-dioxygenase Alpha Subunit, Chain A, domain 1"/>
    <property type="match status" value="1"/>
</dbReference>
<organism evidence="7 8">
    <name type="scientific">Sphingobium nicotianae</name>
    <dbReference type="NCBI Taxonomy" id="2782607"/>
    <lineage>
        <taxon>Bacteria</taxon>
        <taxon>Pseudomonadati</taxon>
        <taxon>Pseudomonadota</taxon>
        <taxon>Alphaproteobacteria</taxon>
        <taxon>Sphingomonadales</taxon>
        <taxon>Sphingomonadaceae</taxon>
        <taxon>Sphingobium</taxon>
    </lineage>
</organism>
<evidence type="ECO:0000259" key="6">
    <source>
        <dbReference type="PROSITE" id="PS51296"/>
    </source>
</evidence>
<dbReference type="AlphaFoldDB" id="A0A9X1IS37"/>